<evidence type="ECO:0000313" key="10">
    <source>
        <dbReference type="EMBL" id="ALC84079.1"/>
    </source>
</evidence>
<dbReference type="Proteomes" id="UP000067625">
    <property type="component" value="Chromosome"/>
</dbReference>
<reference evidence="10 11" key="2">
    <citation type="journal article" date="2016" name="Int. J. Syst. Evol. Microbiol.">
        <title>Bacillus gobiensis sp. nov., isolated from a soil sample.</title>
        <authorList>
            <person name="Liu B."/>
            <person name="Liu G.H."/>
            <person name="Cetin S."/>
            <person name="Schumann P."/>
            <person name="Pan Z.Z."/>
            <person name="Chen Q.Q."/>
        </authorList>
    </citation>
    <scope>NUCLEOTIDE SEQUENCE [LARGE SCALE GENOMIC DNA]</scope>
    <source>
        <strain evidence="10 11">FJAT-4402</strain>
    </source>
</reference>
<evidence type="ECO:0000256" key="8">
    <source>
        <dbReference type="SAM" id="SignalP"/>
    </source>
</evidence>
<evidence type="ECO:0000259" key="9">
    <source>
        <dbReference type="Pfam" id="PF00496"/>
    </source>
</evidence>
<evidence type="ECO:0000256" key="2">
    <source>
        <dbReference type="ARBA" id="ARBA00005695"/>
    </source>
</evidence>
<protein>
    <submittedName>
        <fullName evidence="10">Peptide ABC transporter substrate-binding protein</fullName>
    </submittedName>
</protein>
<evidence type="ECO:0000256" key="6">
    <source>
        <dbReference type="ARBA" id="ARBA00023139"/>
    </source>
</evidence>
<dbReference type="SUPFAM" id="SSF53850">
    <property type="entry name" value="Periplasmic binding protein-like II"/>
    <property type="match status" value="1"/>
</dbReference>
<dbReference type="PANTHER" id="PTHR30290:SF10">
    <property type="entry name" value="PERIPLASMIC OLIGOPEPTIDE-BINDING PROTEIN-RELATED"/>
    <property type="match status" value="1"/>
</dbReference>
<keyword evidence="7" id="KW-0449">Lipoprotein</keyword>
<proteinExistence type="inferred from homology"/>
<keyword evidence="3" id="KW-0813">Transport</keyword>
<gene>
    <name evidence="10" type="ORF">AM592_03330</name>
</gene>
<dbReference type="GO" id="GO:0030288">
    <property type="term" value="C:outer membrane-bounded periplasmic space"/>
    <property type="evidence" value="ECO:0007669"/>
    <property type="project" value="UniProtKB-ARBA"/>
</dbReference>
<dbReference type="InterPro" id="IPR039424">
    <property type="entry name" value="SBP_5"/>
</dbReference>
<keyword evidence="5" id="KW-0571">Peptide transport</keyword>
<dbReference type="PROSITE" id="PS51257">
    <property type="entry name" value="PROKAR_LIPOPROTEIN"/>
    <property type="match status" value="1"/>
</dbReference>
<organism evidence="10 11">
    <name type="scientific">Bacillus gobiensis</name>
    <dbReference type="NCBI Taxonomy" id="1441095"/>
    <lineage>
        <taxon>Bacteria</taxon>
        <taxon>Bacillati</taxon>
        <taxon>Bacillota</taxon>
        <taxon>Bacilli</taxon>
        <taxon>Bacillales</taxon>
        <taxon>Bacillaceae</taxon>
        <taxon>Bacillus</taxon>
    </lineage>
</organism>
<keyword evidence="6" id="KW-0564">Palmitate</keyword>
<dbReference type="InterPro" id="IPR030678">
    <property type="entry name" value="Peptide/Ni-bd"/>
</dbReference>
<dbReference type="GO" id="GO:0015833">
    <property type="term" value="P:peptide transport"/>
    <property type="evidence" value="ECO:0007669"/>
    <property type="project" value="UniProtKB-KW"/>
</dbReference>
<dbReference type="InterPro" id="IPR000914">
    <property type="entry name" value="SBP_5_dom"/>
</dbReference>
<keyword evidence="5" id="KW-0653">Protein transport</keyword>
<name>A0A0M4FND3_9BACI</name>
<evidence type="ECO:0000256" key="1">
    <source>
        <dbReference type="ARBA" id="ARBA00004193"/>
    </source>
</evidence>
<dbReference type="PATRIC" id="fig|1441095.3.peg.727"/>
<evidence type="ECO:0000256" key="5">
    <source>
        <dbReference type="ARBA" id="ARBA00022856"/>
    </source>
</evidence>
<evidence type="ECO:0000256" key="3">
    <source>
        <dbReference type="ARBA" id="ARBA00022448"/>
    </source>
</evidence>
<dbReference type="CDD" id="cd08504">
    <property type="entry name" value="PBP2_OppA"/>
    <property type="match status" value="1"/>
</dbReference>
<feature type="signal peptide" evidence="8">
    <location>
        <begin position="1"/>
        <end position="22"/>
    </location>
</feature>
<keyword evidence="11" id="KW-1185">Reference proteome</keyword>
<dbReference type="GO" id="GO:0043190">
    <property type="term" value="C:ATP-binding cassette (ABC) transporter complex"/>
    <property type="evidence" value="ECO:0007669"/>
    <property type="project" value="InterPro"/>
</dbReference>
<dbReference type="PIRSF" id="PIRSF002741">
    <property type="entry name" value="MppA"/>
    <property type="match status" value="1"/>
</dbReference>
<dbReference type="RefSeq" id="WP_053605965.1">
    <property type="nucleotide sequence ID" value="NZ_CP012600.1"/>
</dbReference>
<feature type="domain" description="Solute-binding protein family 5" evidence="9">
    <location>
        <begin position="79"/>
        <end position="466"/>
    </location>
</feature>
<dbReference type="FunFam" id="3.10.105.10:FF:000001">
    <property type="entry name" value="Oligopeptide ABC transporter, oligopeptide-binding protein"/>
    <property type="match status" value="1"/>
</dbReference>
<sequence>MKKSKFSLLLALALVFSLVLSACGYGGSSEDSGDKKQEAVILESAELPDMDSVKATDTVSFTTLNNVMEGLYRMDQNQEPIPAIADGEPEVNEDKTVYTFKLRDTKWSNGDPVTANDFVYAWQRSLDPKTESDYGPYMMSGKIKNADKVYAGKAKPSELGIKAIDDKTLEITLEKPIPFIESLLAFPTFYPQNQKFIEEKGDNYAKNAENLVYNGPYTLAKWEGSQATTWQYAKNDQYWDKDNVSMNKITFNVSKDPQAAANAFEAGEADVTPKLSTAAVLEKYQDDNRKVQWLEPTIFWLKMNQKNEALANENIRRAIAMSFDKEALVNDVLQNGSVPAYYEVPQDFVKDESGKDFRENGDFLKMNKEEAKKLFAQGLKELGQSEVTINYLGDDTESAKTIASYMKDQLEGTLDGLTLNIQSVPFATRIDRDTSENYDLQVAGWGPDYLDPITFSDLFITDGGNNHMNYSNKKYDQLINDAQNKLADKPEERWATLQEAEKVLLEEDAALAPIYQRSSNVLVSDKLEGFTYHLVGPEYSYKWLKVK</sequence>
<dbReference type="EMBL" id="CP012600">
    <property type="protein sequence ID" value="ALC84079.1"/>
    <property type="molecule type" value="Genomic_DNA"/>
</dbReference>
<dbReference type="Gene3D" id="3.10.105.10">
    <property type="entry name" value="Dipeptide-binding Protein, Domain 3"/>
    <property type="match status" value="1"/>
</dbReference>
<comment type="subcellular location">
    <subcellularLocation>
        <location evidence="1">Cell membrane</location>
        <topology evidence="1">Lipid-anchor</topology>
    </subcellularLocation>
</comment>
<dbReference type="AlphaFoldDB" id="A0A0M4FND3"/>
<comment type="similarity">
    <text evidence="2">Belongs to the bacterial solute-binding protein 5 family.</text>
</comment>
<dbReference type="GO" id="GO:1904680">
    <property type="term" value="F:peptide transmembrane transporter activity"/>
    <property type="evidence" value="ECO:0007669"/>
    <property type="project" value="TreeGrafter"/>
</dbReference>
<feature type="chain" id="PRO_5039528589" evidence="8">
    <location>
        <begin position="23"/>
        <end position="547"/>
    </location>
</feature>
<dbReference type="Gene3D" id="3.40.190.10">
    <property type="entry name" value="Periplasmic binding protein-like II"/>
    <property type="match status" value="1"/>
</dbReference>
<dbReference type="FunFam" id="3.90.76.10:FF:000001">
    <property type="entry name" value="Oligopeptide ABC transporter substrate-binding protein"/>
    <property type="match status" value="1"/>
</dbReference>
<keyword evidence="4 8" id="KW-0732">Signal</keyword>
<evidence type="ECO:0000256" key="7">
    <source>
        <dbReference type="ARBA" id="ARBA00023288"/>
    </source>
</evidence>
<dbReference type="OrthoDB" id="9801912at2"/>
<accession>A0A0M4FND3</accession>
<dbReference type="Gene3D" id="3.90.76.10">
    <property type="entry name" value="Dipeptide-binding Protein, Domain 1"/>
    <property type="match status" value="1"/>
</dbReference>
<dbReference type="STRING" id="1441095.AM592_03330"/>
<reference evidence="11" key="1">
    <citation type="submission" date="2015-08" db="EMBL/GenBank/DDBJ databases">
        <title>Genome sequencing project for genomic taxonomy and phylogenomics of Bacillus-like bacteria.</title>
        <authorList>
            <person name="Liu B."/>
            <person name="Wang J."/>
            <person name="Zhu Y."/>
            <person name="Liu G."/>
            <person name="Chen Q."/>
            <person name="Chen Z."/>
            <person name="Lan J."/>
            <person name="Che J."/>
            <person name="Ge C."/>
            <person name="Shi H."/>
            <person name="Pan Z."/>
            <person name="Liu X."/>
        </authorList>
    </citation>
    <scope>NUCLEOTIDE SEQUENCE [LARGE SCALE GENOMIC DNA]</scope>
    <source>
        <strain evidence="11">FJAT-4402</strain>
    </source>
</reference>
<evidence type="ECO:0000313" key="11">
    <source>
        <dbReference type="Proteomes" id="UP000067625"/>
    </source>
</evidence>
<dbReference type="Pfam" id="PF00496">
    <property type="entry name" value="SBP_bac_5"/>
    <property type="match status" value="1"/>
</dbReference>
<dbReference type="PANTHER" id="PTHR30290">
    <property type="entry name" value="PERIPLASMIC BINDING COMPONENT OF ABC TRANSPORTER"/>
    <property type="match status" value="1"/>
</dbReference>
<evidence type="ECO:0000256" key="4">
    <source>
        <dbReference type="ARBA" id="ARBA00022729"/>
    </source>
</evidence>